<proteinExistence type="predicted"/>
<dbReference type="InterPro" id="IPR002818">
    <property type="entry name" value="DJ-1/PfpI"/>
</dbReference>
<gene>
    <name evidence="4" type="ORF">AB3G37_00315</name>
</gene>
<keyword evidence="1" id="KW-0805">Transcription regulation</keyword>
<organism evidence="4">
    <name type="scientific">Rouxiella sp. WC2420</name>
    <dbReference type="NCBI Taxonomy" id="3234145"/>
    <lineage>
        <taxon>Bacteria</taxon>
        <taxon>Pseudomonadati</taxon>
        <taxon>Pseudomonadota</taxon>
        <taxon>Gammaproteobacteria</taxon>
        <taxon>Enterobacterales</taxon>
        <taxon>Yersiniaceae</taxon>
        <taxon>Rouxiella</taxon>
    </lineage>
</organism>
<dbReference type="EMBL" id="CP165628">
    <property type="protein sequence ID" value="XDU72613.1"/>
    <property type="molecule type" value="Genomic_DNA"/>
</dbReference>
<dbReference type="PANTHER" id="PTHR43130">
    <property type="entry name" value="ARAC-FAMILY TRANSCRIPTIONAL REGULATOR"/>
    <property type="match status" value="1"/>
</dbReference>
<reference evidence="4" key="1">
    <citation type="submission" date="2024-07" db="EMBL/GenBank/DDBJ databases">
        <authorList>
            <person name="Biller S.J."/>
        </authorList>
    </citation>
    <scope>NUCLEOTIDE SEQUENCE</scope>
    <source>
        <strain evidence="4">WC2420</strain>
    </source>
</reference>
<evidence type="ECO:0000256" key="2">
    <source>
        <dbReference type="ARBA" id="ARBA00023163"/>
    </source>
</evidence>
<dbReference type="GO" id="GO:0043565">
    <property type="term" value="F:sequence-specific DNA binding"/>
    <property type="evidence" value="ECO:0007669"/>
    <property type="project" value="InterPro"/>
</dbReference>
<dbReference type="PROSITE" id="PS01124">
    <property type="entry name" value="HTH_ARAC_FAMILY_2"/>
    <property type="match status" value="1"/>
</dbReference>
<dbReference type="AlphaFoldDB" id="A0AB39VPW6"/>
<dbReference type="InterPro" id="IPR052158">
    <property type="entry name" value="INH-QAR"/>
</dbReference>
<dbReference type="SUPFAM" id="SSF52317">
    <property type="entry name" value="Class I glutamine amidotransferase-like"/>
    <property type="match status" value="1"/>
</dbReference>
<feature type="domain" description="HTH araC/xylS-type" evidence="3">
    <location>
        <begin position="213"/>
        <end position="311"/>
    </location>
</feature>
<name>A0AB39VPW6_9GAMM</name>
<keyword evidence="2" id="KW-0804">Transcription</keyword>
<dbReference type="InterPro" id="IPR018060">
    <property type="entry name" value="HTH_AraC"/>
</dbReference>
<sequence length="316" mass="34817">MKQLGFIVFPDFNLLDFAGPLTAFDTVSRDLPTPLYQCHTLSVNGGLISSTPGVEVMTRPLDNSHDYDTIVISGGRGIAEAMSSEPLLDFLRYQHSLGRRVTSVCSGAFILAATGLLDHKRATTHWSKAQRLQQIFPAIKVDQDKIFIQQGRLWTSAGITAGIDLALAMIEIDHGAEVAARTARQLVVYQRRAGGQSQFSVLQELDPASDRIRLALSYAREHLAQPLSVSDLADAACLSLRQFGRLFRSETGQTPAKIIEQLRVEAARERIESGHGTLETIARQVGFIDPERMRRAFIRLTGQPPQGIRRLAQQGS</sequence>
<accession>A0AB39VPW6</accession>
<dbReference type="Gene3D" id="3.40.50.880">
    <property type="match status" value="1"/>
</dbReference>
<dbReference type="Gene3D" id="1.10.10.60">
    <property type="entry name" value="Homeodomain-like"/>
    <property type="match status" value="1"/>
</dbReference>
<dbReference type="CDD" id="cd03137">
    <property type="entry name" value="GATase1_AraC_1"/>
    <property type="match status" value="1"/>
</dbReference>
<dbReference type="SUPFAM" id="SSF46689">
    <property type="entry name" value="Homeodomain-like"/>
    <property type="match status" value="2"/>
</dbReference>
<dbReference type="InterPro" id="IPR029062">
    <property type="entry name" value="Class_I_gatase-like"/>
</dbReference>
<evidence type="ECO:0000256" key="1">
    <source>
        <dbReference type="ARBA" id="ARBA00023015"/>
    </source>
</evidence>
<dbReference type="SMART" id="SM00342">
    <property type="entry name" value="HTH_ARAC"/>
    <property type="match status" value="1"/>
</dbReference>
<dbReference type="PANTHER" id="PTHR43130:SF3">
    <property type="entry name" value="HTH-TYPE TRANSCRIPTIONAL REGULATOR RV1931C"/>
    <property type="match status" value="1"/>
</dbReference>
<dbReference type="Pfam" id="PF01965">
    <property type="entry name" value="DJ-1_PfpI"/>
    <property type="match status" value="1"/>
</dbReference>
<dbReference type="RefSeq" id="WP_009638843.1">
    <property type="nucleotide sequence ID" value="NZ_CP165628.1"/>
</dbReference>
<evidence type="ECO:0000259" key="3">
    <source>
        <dbReference type="PROSITE" id="PS01124"/>
    </source>
</evidence>
<dbReference type="InterPro" id="IPR009057">
    <property type="entry name" value="Homeodomain-like_sf"/>
</dbReference>
<evidence type="ECO:0000313" key="4">
    <source>
        <dbReference type="EMBL" id="XDU72613.1"/>
    </source>
</evidence>
<dbReference type="GO" id="GO:0003700">
    <property type="term" value="F:DNA-binding transcription factor activity"/>
    <property type="evidence" value="ECO:0007669"/>
    <property type="project" value="InterPro"/>
</dbReference>
<dbReference type="Pfam" id="PF12833">
    <property type="entry name" value="HTH_18"/>
    <property type="match status" value="1"/>
</dbReference>
<protein>
    <submittedName>
        <fullName evidence="4">GlxA family transcriptional regulator</fullName>
    </submittedName>
</protein>